<dbReference type="AlphaFoldDB" id="K6YQZ1"/>
<sequence length="40" mass="4362">MATIVRPIIIGDTPIFLANTEAPKTNLSAPQLKTISQIRK</sequence>
<dbReference type="Proteomes" id="UP000006327">
    <property type="component" value="Unassembled WGS sequence"/>
</dbReference>
<proteinExistence type="predicted"/>
<evidence type="ECO:0000313" key="2">
    <source>
        <dbReference type="Proteomes" id="UP000006327"/>
    </source>
</evidence>
<dbReference type="STRING" id="493475.GARC_3643"/>
<gene>
    <name evidence="1" type="ORF">GARC_3643</name>
</gene>
<comment type="caution">
    <text evidence="1">The sequence shown here is derived from an EMBL/GenBank/DDBJ whole genome shotgun (WGS) entry which is preliminary data.</text>
</comment>
<dbReference type="EMBL" id="BAEO01000055">
    <property type="protein sequence ID" value="GAC20597.1"/>
    <property type="molecule type" value="Genomic_DNA"/>
</dbReference>
<keyword evidence="2" id="KW-1185">Reference proteome</keyword>
<evidence type="ECO:0000313" key="1">
    <source>
        <dbReference type="EMBL" id="GAC20597.1"/>
    </source>
</evidence>
<organism evidence="1 2">
    <name type="scientific">Paraglaciecola arctica BSs20135</name>
    <dbReference type="NCBI Taxonomy" id="493475"/>
    <lineage>
        <taxon>Bacteria</taxon>
        <taxon>Pseudomonadati</taxon>
        <taxon>Pseudomonadota</taxon>
        <taxon>Gammaproteobacteria</taxon>
        <taxon>Alteromonadales</taxon>
        <taxon>Alteromonadaceae</taxon>
        <taxon>Paraglaciecola</taxon>
    </lineage>
</organism>
<accession>K6YQZ1</accession>
<protein>
    <submittedName>
        <fullName evidence="1">Uncharacterized protein</fullName>
    </submittedName>
</protein>
<name>K6YQZ1_9ALTE</name>
<reference evidence="1 2" key="1">
    <citation type="journal article" date="2017" name="Antonie Van Leeuwenhoek">
        <title>Rhizobium rhizosphaerae sp. nov., a novel species isolated from rice rhizosphere.</title>
        <authorList>
            <person name="Zhao J.J."/>
            <person name="Zhang J."/>
            <person name="Zhang R.J."/>
            <person name="Zhang C.W."/>
            <person name="Yin H.Q."/>
            <person name="Zhang X.X."/>
        </authorList>
    </citation>
    <scope>NUCLEOTIDE SEQUENCE [LARGE SCALE GENOMIC DNA]</scope>
    <source>
        <strain evidence="1 2">BSs20135</strain>
    </source>
</reference>